<dbReference type="CDD" id="cd12084">
    <property type="entry name" value="DD_RII_PKA-like"/>
    <property type="match status" value="1"/>
</dbReference>
<dbReference type="PROSITE" id="PS50096">
    <property type="entry name" value="IQ"/>
    <property type="match status" value="1"/>
</dbReference>
<evidence type="ECO:0000313" key="3">
    <source>
        <dbReference type="Proteomes" id="UP001549921"/>
    </source>
</evidence>
<accession>A0ABD0SNA9</accession>
<feature type="compositionally biased region" description="Basic and acidic residues" evidence="1">
    <location>
        <begin position="389"/>
        <end position="405"/>
    </location>
</feature>
<organism evidence="2 3">
    <name type="scientific">Loxostege sticticalis</name>
    <name type="common">Beet webworm moth</name>
    <dbReference type="NCBI Taxonomy" id="481309"/>
    <lineage>
        <taxon>Eukaryota</taxon>
        <taxon>Metazoa</taxon>
        <taxon>Ecdysozoa</taxon>
        <taxon>Arthropoda</taxon>
        <taxon>Hexapoda</taxon>
        <taxon>Insecta</taxon>
        <taxon>Pterygota</taxon>
        <taxon>Neoptera</taxon>
        <taxon>Endopterygota</taxon>
        <taxon>Lepidoptera</taxon>
        <taxon>Glossata</taxon>
        <taxon>Ditrysia</taxon>
        <taxon>Pyraloidea</taxon>
        <taxon>Crambidae</taxon>
        <taxon>Pyraustinae</taxon>
        <taxon>Loxostege</taxon>
    </lineage>
</organism>
<protein>
    <recommendedName>
        <fullName evidence="4">RIIa domain-containing protein</fullName>
    </recommendedName>
</protein>
<evidence type="ECO:0000256" key="1">
    <source>
        <dbReference type="SAM" id="MobiDB-lite"/>
    </source>
</evidence>
<feature type="compositionally biased region" description="Low complexity" evidence="1">
    <location>
        <begin position="453"/>
        <end position="467"/>
    </location>
</feature>
<dbReference type="PANTHER" id="PTHR10699">
    <property type="entry name" value="NEUROMODULIN"/>
    <property type="match status" value="1"/>
</dbReference>
<dbReference type="AlphaFoldDB" id="A0ABD0SNA9"/>
<proteinExistence type="predicted"/>
<feature type="compositionally biased region" description="Polar residues" evidence="1">
    <location>
        <begin position="292"/>
        <end position="306"/>
    </location>
</feature>
<reference evidence="2 3" key="1">
    <citation type="submission" date="2024-06" db="EMBL/GenBank/DDBJ databases">
        <title>A chromosome-level genome assembly of beet webworm, Loxostege sticticalis.</title>
        <authorList>
            <person name="Zhang Y."/>
        </authorList>
    </citation>
    <scope>NUCLEOTIDE SEQUENCE [LARGE SCALE GENOMIC DNA]</scope>
    <source>
        <strain evidence="2">AQ028</strain>
        <tissue evidence="2">Male pupae</tissue>
    </source>
</reference>
<feature type="compositionally biased region" description="Acidic residues" evidence="1">
    <location>
        <begin position="471"/>
        <end position="486"/>
    </location>
</feature>
<dbReference type="SMART" id="SM00015">
    <property type="entry name" value="IQ"/>
    <property type="match status" value="1"/>
</dbReference>
<dbReference type="Gene3D" id="1.20.890.10">
    <property type="entry name" value="cAMP-dependent protein kinase regulatory subunit, dimerization-anchoring domain"/>
    <property type="match status" value="1"/>
</dbReference>
<gene>
    <name evidence="2" type="ORF">ABMA28_005924</name>
</gene>
<dbReference type="InterPro" id="IPR000048">
    <property type="entry name" value="IQ_motif_EF-hand-BS"/>
</dbReference>
<evidence type="ECO:0000313" key="2">
    <source>
        <dbReference type="EMBL" id="KAL0821334.1"/>
    </source>
</evidence>
<dbReference type="PANTHER" id="PTHR10699:SF11">
    <property type="entry name" value="IGLOO, ISOFORM A"/>
    <property type="match status" value="1"/>
</dbReference>
<dbReference type="Proteomes" id="UP001549921">
    <property type="component" value="Unassembled WGS sequence"/>
</dbReference>
<name>A0ABD0SNA9_LOXSC</name>
<evidence type="ECO:0008006" key="4">
    <source>
        <dbReference type="Google" id="ProtNLM"/>
    </source>
</evidence>
<sequence>MNELLQQHGCSNVFHIPEGLKELMCDISREVLREQPKQIFDFIANYLSVLLITREHGILSLKILDDLCDCKPSVSEHLMQLGMERVQAEMLAQVIKEEIVGFEPIEGKEKIKEMQIMKKILTRSVLDEDMAAKVCQIARNAYRDYWYRKKLMEKSMKVEPTEPWEIAAEHTLELYKKTKPSFSELTRATEKIQAAYRGYHVRKNLLVHLKPKKKKAGPKVELLGPPVDVAESREIDLGPMIDIKVREDNVKTMFDDYAGKKIGLSYDPMKTITHVRSEDDEFLAEQPPPGTKATSQFAGLPSTKSLTGGELAKSKTARMEDVEQTSQVDAISKSSRVPSQVLEGRSRSSRMPSEIPMSATELEALDHELQKISFAERPPEVIPDVEPEGEVKEPRETDLAAKKPQEAQVAEEVQEEPGIKPAEAVEGEPAQELPAQEVPEDIPDDRTEGDGESAPTASVPSSAPDTAGNTDVEDAGGETTGEDEDE</sequence>
<dbReference type="EMBL" id="JBEDNZ010000018">
    <property type="protein sequence ID" value="KAL0821334.1"/>
    <property type="molecule type" value="Genomic_DNA"/>
</dbReference>
<dbReference type="SUPFAM" id="SSF47391">
    <property type="entry name" value="Dimerization-anchoring domain of cAMP-dependent PK regulatory subunit"/>
    <property type="match status" value="1"/>
</dbReference>
<feature type="region of interest" description="Disordered" evidence="1">
    <location>
        <begin position="279"/>
        <end position="486"/>
    </location>
</feature>
<feature type="compositionally biased region" description="Polar residues" evidence="1">
    <location>
        <begin position="324"/>
        <end position="338"/>
    </location>
</feature>
<comment type="caution">
    <text evidence="2">The sequence shown here is derived from an EMBL/GenBank/DDBJ whole genome shotgun (WGS) entry which is preliminary data.</text>
</comment>
<dbReference type="CDD" id="cd23767">
    <property type="entry name" value="IQCD"/>
    <property type="match status" value="1"/>
</dbReference>